<organism evidence="3 4">
    <name type="scientific">Vineibacter terrae</name>
    <dbReference type="NCBI Taxonomy" id="2586908"/>
    <lineage>
        <taxon>Bacteria</taxon>
        <taxon>Pseudomonadati</taxon>
        <taxon>Pseudomonadota</taxon>
        <taxon>Alphaproteobacteria</taxon>
        <taxon>Hyphomicrobiales</taxon>
        <taxon>Vineibacter</taxon>
    </lineage>
</organism>
<dbReference type="Proteomes" id="UP000321638">
    <property type="component" value="Unassembled WGS sequence"/>
</dbReference>
<dbReference type="OrthoDB" id="9811471at2"/>
<dbReference type="EMBL" id="VDUZ01000011">
    <property type="protein sequence ID" value="TXL76421.1"/>
    <property type="molecule type" value="Genomic_DNA"/>
</dbReference>
<evidence type="ECO:0000313" key="3">
    <source>
        <dbReference type="EMBL" id="TXL76421.1"/>
    </source>
</evidence>
<protein>
    <submittedName>
        <fullName evidence="3">Amidase</fullName>
    </submittedName>
</protein>
<dbReference type="InterPro" id="IPR000120">
    <property type="entry name" value="Amidase"/>
</dbReference>
<sequence>MADPSELGIAALTAAFTKGSLDPVAATESCLARIAAQDAHLRSFITVAAEGARREAERSRRRWAAGTPLGPLDGVPLAVKDNIDAAGLPCTAGTAAFATHMPAADAPVVACLRRAGAVLLGKLNMHEGALGATTDNAVYGRCMNPLKPGYTPGGSSGGSAAAVAARLCAAALGTDTMGSVRVPAAYCGVYGFKPTNGAIATDGVVPLSTTLDCVGPLARSAADLAVVARALLVDMPRTFIAMPAHDTLAGVRVGVPRQLEEIDLCVAVGAGFAGVLDRLRAAGAIVVPVDLPAWQPGPARRAGLLVCEAEAADYYGARLGPGLAGVSDTFASMLRYAERAGLSRVVAAYRTIEQVRAACFRAFAAVDALVLPTTPQPSFPHGAAAPASQADCTALANFARAPAVSLPIAADPLPVGVQLMAAPGDDLRLLALASLVDRAVEPLRAAAATRSEADASP</sequence>
<dbReference type="InterPro" id="IPR036928">
    <property type="entry name" value="AS_sf"/>
</dbReference>
<name>A0A5C8PP03_9HYPH</name>
<dbReference type="GO" id="GO:0003824">
    <property type="term" value="F:catalytic activity"/>
    <property type="evidence" value="ECO:0007669"/>
    <property type="project" value="InterPro"/>
</dbReference>
<dbReference type="PANTHER" id="PTHR11895:SF151">
    <property type="entry name" value="GLUTAMYL-TRNA(GLN) AMIDOTRANSFERASE SUBUNIT A"/>
    <property type="match status" value="1"/>
</dbReference>
<comment type="similarity">
    <text evidence="1">Belongs to the amidase family.</text>
</comment>
<evidence type="ECO:0000313" key="4">
    <source>
        <dbReference type="Proteomes" id="UP000321638"/>
    </source>
</evidence>
<evidence type="ECO:0000256" key="1">
    <source>
        <dbReference type="ARBA" id="ARBA00009199"/>
    </source>
</evidence>
<reference evidence="3 4" key="1">
    <citation type="submission" date="2019-06" db="EMBL/GenBank/DDBJ databases">
        <title>New taxonomy in bacterial strain CC-CFT640, isolated from vineyard.</title>
        <authorList>
            <person name="Lin S.-Y."/>
            <person name="Tsai C.-F."/>
            <person name="Young C.-C."/>
        </authorList>
    </citation>
    <scope>NUCLEOTIDE SEQUENCE [LARGE SCALE GENOMIC DNA]</scope>
    <source>
        <strain evidence="3 4">CC-CFT640</strain>
    </source>
</reference>
<dbReference type="AlphaFoldDB" id="A0A5C8PP03"/>
<accession>A0A5C8PP03</accession>
<dbReference type="SUPFAM" id="SSF75304">
    <property type="entry name" value="Amidase signature (AS) enzymes"/>
    <property type="match status" value="1"/>
</dbReference>
<keyword evidence="4" id="KW-1185">Reference proteome</keyword>
<dbReference type="InterPro" id="IPR023631">
    <property type="entry name" value="Amidase_dom"/>
</dbReference>
<dbReference type="Pfam" id="PF01425">
    <property type="entry name" value="Amidase"/>
    <property type="match status" value="1"/>
</dbReference>
<gene>
    <name evidence="3" type="ORF">FHP25_12300</name>
</gene>
<comment type="caution">
    <text evidence="3">The sequence shown here is derived from an EMBL/GenBank/DDBJ whole genome shotgun (WGS) entry which is preliminary data.</text>
</comment>
<feature type="domain" description="Amidase" evidence="2">
    <location>
        <begin position="26"/>
        <end position="430"/>
    </location>
</feature>
<dbReference type="PANTHER" id="PTHR11895">
    <property type="entry name" value="TRANSAMIDASE"/>
    <property type="match status" value="1"/>
</dbReference>
<dbReference type="Gene3D" id="3.90.1300.10">
    <property type="entry name" value="Amidase signature (AS) domain"/>
    <property type="match status" value="1"/>
</dbReference>
<evidence type="ECO:0000259" key="2">
    <source>
        <dbReference type="Pfam" id="PF01425"/>
    </source>
</evidence>
<proteinExistence type="inferred from homology"/>
<dbReference type="RefSeq" id="WP_147847229.1">
    <property type="nucleotide sequence ID" value="NZ_VDUZ01000011.1"/>
</dbReference>